<proteinExistence type="predicted"/>
<accession>A0A4C1T905</accession>
<dbReference type="Proteomes" id="UP000299102">
    <property type="component" value="Unassembled WGS sequence"/>
</dbReference>
<protein>
    <submittedName>
        <fullName evidence="1">Uncharacterized protein</fullName>
    </submittedName>
</protein>
<reference evidence="1 2" key="1">
    <citation type="journal article" date="2019" name="Commun. Biol.">
        <title>The bagworm genome reveals a unique fibroin gene that provides high tensile strength.</title>
        <authorList>
            <person name="Kono N."/>
            <person name="Nakamura H."/>
            <person name="Ohtoshi R."/>
            <person name="Tomita M."/>
            <person name="Numata K."/>
            <person name="Arakawa K."/>
        </authorList>
    </citation>
    <scope>NUCLEOTIDE SEQUENCE [LARGE SCALE GENOMIC DNA]</scope>
</reference>
<keyword evidence="2" id="KW-1185">Reference proteome</keyword>
<dbReference type="AlphaFoldDB" id="A0A4C1T905"/>
<dbReference type="EMBL" id="BGZK01000039">
    <property type="protein sequence ID" value="GBP10040.1"/>
    <property type="molecule type" value="Genomic_DNA"/>
</dbReference>
<evidence type="ECO:0000313" key="1">
    <source>
        <dbReference type="EMBL" id="GBP10040.1"/>
    </source>
</evidence>
<name>A0A4C1T905_EUMVA</name>
<evidence type="ECO:0000313" key="2">
    <source>
        <dbReference type="Proteomes" id="UP000299102"/>
    </source>
</evidence>
<organism evidence="1 2">
    <name type="scientific">Eumeta variegata</name>
    <name type="common">Bagworm moth</name>
    <name type="synonym">Eumeta japonica</name>
    <dbReference type="NCBI Taxonomy" id="151549"/>
    <lineage>
        <taxon>Eukaryota</taxon>
        <taxon>Metazoa</taxon>
        <taxon>Ecdysozoa</taxon>
        <taxon>Arthropoda</taxon>
        <taxon>Hexapoda</taxon>
        <taxon>Insecta</taxon>
        <taxon>Pterygota</taxon>
        <taxon>Neoptera</taxon>
        <taxon>Endopterygota</taxon>
        <taxon>Lepidoptera</taxon>
        <taxon>Glossata</taxon>
        <taxon>Ditrysia</taxon>
        <taxon>Tineoidea</taxon>
        <taxon>Psychidae</taxon>
        <taxon>Oiketicinae</taxon>
        <taxon>Eumeta</taxon>
    </lineage>
</organism>
<comment type="caution">
    <text evidence="1">The sequence shown here is derived from an EMBL/GenBank/DDBJ whole genome shotgun (WGS) entry which is preliminary data.</text>
</comment>
<sequence>MGIERDTKRSYGTASSESGATRLDATRIVSSVSAVMKSAPTPLILSFSSVTPFATQNWVRLPFIFFSPLATARTIIPYLNILMKKHMGLNCLAIRISFKVDDLLNDLVEKHVLLVIVAIDGDLEHKRPIRDHALQAQRPLPSTIQLVTLQWRTQ</sequence>
<gene>
    <name evidence="1" type="ORF">EVAR_77483_1</name>
</gene>